<keyword evidence="2" id="KW-1133">Transmembrane helix</keyword>
<evidence type="ECO:0000256" key="2">
    <source>
        <dbReference type="SAM" id="Phobius"/>
    </source>
</evidence>
<evidence type="ECO:0000313" key="4">
    <source>
        <dbReference type="EMBL" id="GGK15721.1"/>
    </source>
</evidence>
<feature type="compositionally biased region" description="Low complexity" evidence="1">
    <location>
        <begin position="119"/>
        <end position="139"/>
    </location>
</feature>
<feature type="transmembrane region" description="Helical" evidence="2">
    <location>
        <begin position="264"/>
        <end position="287"/>
    </location>
</feature>
<feature type="domain" description="HAMP" evidence="3">
    <location>
        <begin position="492"/>
        <end position="544"/>
    </location>
</feature>
<proteinExistence type="predicted"/>
<organism evidence="4 5">
    <name type="scientific">Deinococcus malanensis</name>
    <dbReference type="NCBI Taxonomy" id="1706855"/>
    <lineage>
        <taxon>Bacteria</taxon>
        <taxon>Thermotogati</taxon>
        <taxon>Deinococcota</taxon>
        <taxon>Deinococci</taxon>
        <taxon>Deinococcales</taxon>
        <taxon>Deinococcaceae</taxon>
        <taxon>Deinococcus</taxon>
    </lineage>
</organism>
<dbReference type="PANTHER" id="PTHR32089">
    <property type="entry name" value="METHYL-ACCEPTING CHEMOTAXIS PROTEIN MCPB"/>
    <property type="match status" value="1"/>
</dbReference>
<dbReference type="SUPFAM" id="SSF158472">
    <property type="entry name" value="HAMP domain-like"/>
    <property type="match status" value="1"/>
</dbReference>
<feature type="compositionally biased region" description="Polar residues" evidence="1">
    <location>
        <begin position="158"/>
        <end position="172"/>
    </location>
</feature>
<feature type="transmembrane region" description="Helical" evidence="2">
    <location>
        <begin position="469"/>
        <end position="491"/>
    </location>
</feature>
<evidence type="ECO:0000256" key="1">
    <source>
        <dbReference type="SAM" id="MobiDB-lite"/>
    </source>
</evidence>
<dbReference type="EMBL" id="BMPP01000002">
    <property type="protein sequence ID" value="GGK15721.1"/>
    <property type="molecule type" value="Genomic_DNA"/>
</dbReference>
<dbReference type="CDD" id="cd06225">
    <property type="entry name" value="HAMP"/>
    <property type="match status" value="1"/>
</dbReference>
<name>A0ABQ2EP13_9DEIO</name>
<dbReference type="PANTHER" id="PTHR32089:SF120">
    <property type="entry name" value="METHYL-ACCEPTING CHEMOTAXIS PROTEIN TLPQ"/>
    <property type="match status" value="1"/>
</dbReference>
<feature type="region of interest" description="Disordered" evidence="1">
    <location>
        <begin position="119"/>
        <end position="178"/>
    </location>
</feature>
<dbReference type="SMART" id="SM00304">
    <property type="entry name" value="HAMP"/>
    <property type="match status" value="1"/>
</dbReference>
<gene>
    <name evidence="4" type="ORF">GCM10008955_06440</name>
</gene>
<keyword evidence="2" id="KW-0472">Membrane</keyword>
<dbReference type="Gene3D" id="6.10.340.10">
    <property type="match status" value="1"/>
</dbReference>
<keyword evidence="2" id="KW-0812">Transmembrane</keyword>
<dbReference type="RefSeq" id="WP_189004506.1">
    <property type="nucleotide sequence ID" value="NZ_BMPP01000002.1"/>
</dbReference>
<dbReference type="Proteomes" id="UP000647587">
    <property type="component" value="Unassembled WGS sequence"/>
</dbReference>
<evidence type="ECO:0000259" key="3">
    <source>
        <dbReference type="PROSITE" id="PS50885"/>
    </source>
</evidence>
<dbReference type="InterPro" id="IPR003660">
    <property type="entry name" value="HAMP_dom"/>
</dbReference>
<protein>
    <submittedName>
        <fullName evidence="4">HAMP domain-containing protein</fullName>
    </submittedName>
</protein>
<keyword evidence="5" id="KW-1185">Reference proteome</keyword>
<dbReference type="Pfam" id="PF00672">
    <property type="entry name" value="HAMP"/>
    <property type="match status" value="1"/>
</dbReference>
<comment type="caution">
    <text evidence="4">The sequence shown here is derived from an EMBL/GenBank/DDBJ whole genome shotgun (WGS) entry which is preliminary data.</text>
</comment>
<accession>A0ABQ2EP13</accession>
<evidence type="ECO:0000313" key="5">
    <source>
        <dbReference type="Proteomes" id="UP000647587"/>
    </source>
</evidence>
<dbReference type="PROSITE" id="PS50885">
    <property type="entry name" value="HAMP"/>
    <property type="match status" value="1"/>
</dbReference>
<sequence>MKYTVVIRQPVPEESLPALEVQLTERFGLNPEQAKRLATRRAGRLMKPTGRARAELLLSVFESIGAQVVLEEVREETGLLSEPFQGVASRPAATSAFAMAGATSGSTAVLDDAPLATAPASGMSAPSWGAAPSAGSVAGWNEEPGGKAAVSAWPEASAPSSTADPFSTSVTAMPSAPFLPDAGSADQVPLVTTPAASQTAAEPQVITATAAPEADVWSDFTGALTITDSSPAKTAAEPAAVITALNEEPGAVTTKRRRSLAQQLTVSTLTPLLLSTGLTLGLLSLILPGLQRQLVQQNAQAVAVAVGTSLDTRNQESVNSQLDTLLSRSAVGFVRVELPDGTTYFRSRNPAVDSIMQARVAEFVRDNPNSGTFQSSGSAADAYREQLKQLEDVGAGESTQAQELRAAIQEPSNSKNDRTAYVTSRLGVIETEDGSRSTVTGATDSADLLYRISVGVPNTQAAANLRNTLLLVLAVSLLALGLAAALALRAARRVVEPIERLVKVADAISMGDLTHPVRAERNDEIGDLAHALERMRLSLEAAMERLRRRKRS</sequence>
<reference evidence="5" key="1">
    <citation type="journal article" date="2019" name="Int. J. Syst. Evol. Microbiol.">
        <title>The Global Catalogue of Microorganisms (GCM) 10K type strain sequencing project: providing services to taxonomists for standard genome sequencing and annotation.</title>
        <authorList>
            <consortium name="The Broad Institute Genomics Platform"/>
            <consortium name="The Broad Institute Genome Sequencing Center for Infectious Disease"/>
            <person name="Wu L."/>
            <person name="Ma J."/>
        </authorList>
    </citation>
    <scope>NUCLEOTIDE SEQUENCE [LARGE SCALE GENOMIC DNA]</scope>
    <source>
        <strain evidence="5">JCM 30331</strain>
    </source>
</reference>